<gene>
    <name evidence="1" type="ordered locus">Metme_1383</name>
</gene>
<protein>
    <submittedName>
        <fullName evidence="1">Uncharacterized protein</fullName>
    </submittedName>
</protein>
<evidence type="ECO:0000313" key="1">
    <source>
        <dbReference type="EMBL" id="AEF99806.1"/>
    </source>
</evidence>
<dbReference type="Proteomes" id="UP000008888">
    <property type="component" value="Chromosome"/>
</dbReference>
<reference evidence="1 2" key="1">
    <citation type="journal article" date="2011" name="J. Bacteriol.">
        <title>Complete Genome Sequence of the Aerobic Marine Methanotroph Methylomonas methanica MC09.</title>
        <authorList>
            <person name="Boden R."/>
            <person name="Cunliffe M."/>
            <person name="Scanlan J."/>
            <person name="Moussard H."/>
            <person name="Kits K.D."/>
            <person name="Klotz M.G."/>
            <person name="Jetten M.S."/>
            <person name="Vuilleumier S."/>
            <person name="Han J."/>
            <person name="Peters L."/>
            <person name="Mikhailova N."/>
            <person name="Teshima H."/>
            <person name="Tapia R."/>
            <person name="Kyrpides N."/>
            <person name="Ivanova N."/>
            <person name="Pagani I."/>
            <person name="Cheng J.F."/>
            <person name="Goodwin L."/>
            <person name="Han C."/>
            <person name="Hauser L."/>
            <person name="Land M.L."/>
            <person name="Lapidus A."/>
            <person name="Lucas S."/>
            <person name="Pitluck S."/>
            <person name="Woyke T."/>
            <person name="Stein L."/>
            <person name="Murrell J.C."/>
        </authorList>
    </citation>
    <scope>NUCLEOTIDE SEQUENCE [LARGE SCALE GENOMIC DNA]</scope>
    <source>
        <strain evidence="1 2">MC09</strain>
    </source>
</reference>
<dbReference type="KEGG" id="mmt:Metme_1383"/>
<accession>F9ZY76</accession>
<reference key="2">
    <citation type="submission" date="2011-05" db="EMBL/GenBank/DDBJ databases">
        <title>Complete genome sequence of the aerobic marine methanotroph Methylomonas methanica MC09.</title>
        <authorList>
            <person name="Boden R."/>
            <person name="Cunliffe M."/>
            <person name="Scanlan J."/>
            <person name="Moussard H."/>
            <person name="Kits K.D."/>
            <person name="Klotz M."/>
            <person name="Jetten M."/>
            <person name="Vuilleumier S."/>
            <person name="Han J."/>
            <person name="Peters L."/>
            <person name="Mikhailova N."/>
            <person name="Teshima H."/>
            <person name="Tapia R."/>
            <person name="Kyrpides N."/>
            <person name="Ivanova N."/>
            <person name="Pagani I."/>
            <person name="Cheng J.-F."/>
            <person name="Goodwin L."/>
            <person name="Han C."/>
            <person name="Hauser L."/>
            <person name="Land M."/>
            <person name="Lapidus A."/>
            <person name="Lucas S."/>
            <person name="Pitluck S."/>
            <person name="Woyke T."/>
            <person name="Stein L.Y."/>
            <person name="Murrell C."/>
        </authorList>
    </citation>
    <scope>NUCLEOTIDE SEQUENCE</scope>
    <source>
        <strain>MC09</strain>
    </source>
</reference>
<evidence type="ECO:0000313" key="2">
    <source>
        <dbReference type="Proteomes" id="UP000008888"/>
    </source>
</evidence>
<reference evidence="2" key="3">
    <citation type="submission" date="2011-05" db="EMBL/GenBank/DDBJ databases">
        <title>Complete sequence of Methylomonas methanica MC09.</title>
        <authorList>
            <consortium name="US DOE Joint Genome Institute"/>
            <person name="Lucas S."/>
            <person name="Han J."/>
            <person name="Lapidus A."/>
            <person name="Cheng J.-F."/>
            <person name="Goodwin L."/>
            <person name="Pitluck S."/>
            <person name="Peters L."/>
            <person name="Mikhailova N."/>
            <person name="Teshima H."/>
            <person name="Han C."/>
            <person name="Tapia R."/>
            <person name="Land M."/>
            <person name="Hauser L."/>
            <person name="Kyrpides N."/>
            <person name="Ivanova N."/>
            <person name="Pagani I."/>
            <person name="Stein L."/>
            <person name="Woyke T."/>
        </authorList>
    </citation>
    <scope>NUCLEOTIDE SEQUENCE [LARGE SCALE GENOMIC DNA]</scope>
    <source>
        <strain evidence="2">MC09</strain>
    </source>
</reference>
<keyword evidence="2" id="KW-1185">Reference proteome</keyword>
<dbReference type="SUPFAM" id="SSF69318">
    <property type="entry name" value="Integrin alpha N-terminal domain"/>
    <property type="match status" value="1"/>
</dbReference>
<proteinExistence type="predicted"/>
<sequence>MLISYWVLDARSTDSLVNAAIHPDVPAREENINQNNIKEKMNLLKLVLASTIFFLSSKSMAACDVTDGGHAGSGYMGFFTKSSNVAFCRHVGNWGVGTTFVRCSIVDIKTGACTNVDSPMMVDQGYPQSVRWKDANGDGNIDFCHRVGNGQGFTRCLLGPGFSVEHDEH</sequence>
<name>F9ZY76_METMM</name>
<dbReference type="EMBL" id="CP002738">
    <property type="protein sequence ID" value="AEF99806.1"/>
    <property type="molecule type" value="Genomic_DNA"/>
</dbReference>
<dbReference type="InterPro" id="IPR028994">
    <property type="entry name" value="Integrin_alpha_N"/>
</dbReference>
<organism evidence="1 2">
    <name type="scientific">Methylomonas methanica (strain DSM 25384 / MC09)</name>
    <dbReference type="NCBI Taxonomy" id="857087"/>
    <lineage>
        <taxon>Bacteria</taxon>
        <taxon>Pseudomonadati</taxon>
        <taxon>Pseudomonadota</taxon>
        <taxon>Gammaproteobacteria</taxon>
        <taxon>Methylococcales</taxon>
        <taxon>Methylococcaceae</taxon>
        <taxon>Methylomonas</taxon>
    </lineage>
</organism>
<dbReference type="AlphaFoldDB" id="F9ZY76"/>
<dbReference type="HOGENOM" id="CLU_1576673_0_0_6"/>